<dbReference type="Gene3D" id="3.55.50.30">
    <property type="match status" value="1"/>
</dbReference>
<feature type="domain" description="FecR protein" evidence="2">
    <location>
        <begin position="112"/>
        <end position="203"/>
    </location>
</feature>
<evidence type="ECO:0000256" key="1">
    <source>
        <dbReference type="SAM" id="Phobius"/>
    </source>
</evidence>
<dbReference type="Gene3D" id="2.60.120.1440">
    <property type="match status" value="1"/>
</dbReference>
<gene>
    <name evidence="4" type="ORF">CBG49_02155</name>
</gene>
<dbReference type="Pfam" id="PF16344">
    <property type="entry name" value="FecR_C"/>
    <property type="match status" value="1"/>
</dbReference>
<proteinExistence type="predicted"/>
<dbReference type="FunFam" id="2.60.120.1440:FF:000001">
    <property type="entry name" value="Putative anti-sigma factor"/>
    <property type="match status" value="1"/>
</dbReference>
<dbReference type="EMBL" id="CP022022">
    <property type="protein sequence ID" value="ASF41989.1"/>
    <property type="molecule type" value="Genomic_DNA"/>
</dbReference>
<feature type="domain" description="Protein FecR C-terminal" evidence="3">
    <location>
        <begin position="246"/>
        <end position="310"/>
    </location>
</feature>
<dbReference type="PANTHER" id="PTHR30273">
    <property type="entry name" value="PERIPLASMIC SIGNAL SENSOR AND SIGMA FACTOR ACTIVATOR FECR-RELATED"/>
    <property type="match status" value="1"/>
</dbReference>
<keyword evidence="1" id="KW-0472">Membrane</keyword>
<dbReference type="KEGG" id="capn:CBG49_02155"/>
<evidence type="ECO:0000313" key="4">
    <source>
        <dbReference type="EMBL" id="ASF41989.1"/>
    </source>
</evidence>
<dbReference type="PIRSF" id="PIRSF018266">
    <property type="entry name" value="FecR"/>
    <property type="match status" value="1"/>
</dbReference>
<evidence type="ECO:0000259" key="3">
    <source>
        <dbReference type="Pfam" id="PF16344"/>
    </source>
</evidence>
<dbReference type="AlphaFoldDB" id="A0A1Z4BL49"/>
<keyword evidence="1" id="KW-0812">Transmembrane</keyword>
<dbReference type="Proteomes" id="UP000197007">
    <property type="component" value="Chromosome"/>
</dbReference>
<dbReference type="RefSeq" id="WP_088593183.1">
    <property type="nucleotide sequence ID" value="NZ_CP022022.1"/>
</dbReference>
<evidence type="ECO:0008006" key="6">
    <source>
        <dbReference type="Google" id="ProtNLM"/>
    </source>
</evidence>
<feature type="transmembrane region" description="Helical" evidence="1">
    <location>
        <begin position="67"/>
        <end position="91"/>
    </location>
</feature>
<evidence type="ECO:0000313" key="5">
    <source>
        <dbReference type="Proteomes" id="UP000197007"/>
    </source>
</evidence>
<keyword evidence="1" id="KW-1133">Transmembrane helix</keyword>
<dbReference type="InterPro" id="IPR012373">
    <property type="entry name" value="Ferrdict_sens_TM"/>
</dbReference>
<evidence type="ECO:0000259" key="2">
    <source>
        <dbReference type="Pfam" id="PF04773"/>
    </source>
</evidence>
<dbReference type="Pfam" id="PF04773">
    <property type="entry name" value="FecR"/>
    <property type="match status" value="1"/>
</dbReference>
<sequence length="325" mass="36646">MKTYTFRNIIRKFLQGNTSTDENKILKDFENKLLAKNTSEVFAHTSADTVHSELSQRITKKLSPQPFYYRWSVAAAAVLLLIIGIANWSWFFSSPNPTAMSTPIQWLSASATKGKTLTLTLPDGSTVTLNSGSSLRYPSAFTTEKREVQLDGEAFFEVTHNPQKPFIVKTEKLTTEVLGTSFNIEAFPSQNEARVTLVTGKVRVQAGAQQCELLPSQQAVFQKTTQQMQVQNVATNDFIDWKEGILRFRESSLPTAVQKIEKFYGVQIRLEVENAEHCHLSGTFVKEDLNVVLKQLIFIHSELSYEYIDSQHLVLKGTCSTRSSY</sequence>
<organism evidence="4 5">
    <name type="scientific">Capnocytophaga endodontalis</name>
    <dbReference type="NCBI Taxonomy" id="2708117"/>
    <lineage>
        <taxon>Bacteria</taxon>
        <taxon>Pseudomonadati</taxon>
        <taxon>Bacteroidota</taxon>
        <taxon>Flavobacteriia</taxon>
        <taxon>Flavobacteriales</taxon>
        <taxon>Flavobacteriaceae</taxon>
        <taxon>Capnocytophaga</taxon>
    </lineage>
</organism>
<name>A0A1Z4BL49_9FLAO</name>
<dbReference type="InterPro" id="IPR032508">
    <property type="entry name" value="FecR_C"/>
</dbReference>
<reference evidence="5" key="1">
    <citation type="submission" date="2017-06" db="EMBL/GenBank/DDBJ databases">
        <title>Complete genome sequence of Capnocytophaga sp. KCOM 1579 (=ChDC OS43) isolated from a human refractory periapical abscess lesion.</title>
        <authorList>
            <person name="Kook J.-K."/>
            <person name="Park S.-N."/>
            <person name="Lim Y.K."/>
            <person name="Roh H."/>
        </authorList>
    </citation>
    <scope>NUCLEOTIDE SEQUENCE [LARGE SCALE GENOMIC DNA]</scope>
    <source>
        <strain evidence="5">ChDC OS43</strain>
    </source>
</reference>
<dbReference type="GO" id="GO:0016989">
    <property type="term" value="F:sigma factor antagonist activity"/>
    <property type="evidence" value="ECO:0007669"/>
    <property type="project" value="TreeGrafter"/>
</dbReference>
<accession>A0A1Z4BL49</accession>
<protein>
    <recommendedName>
        <fullName evidence="6">Iron dicitrate transport regulator FecR</fullName>
    </recommendedName>
</protein>
<keyword evidence="5" id="KW-1185">Reference proteome</keyword>
<dbReference type="InterPro" id="IPR006860">
    <property type="entry name" value="FecR"/>
</dbReference>
<dbReference type="PANTHER" id="PTHR30273:SF2">
    <property type="entry name" value="PROTEIN FECR"/>
    <property type="match status" value="1"/>
</dbReference>